<dbReference type="PROSITE" id="PS51406">
    <property type="entry name" value="FIBRINOGEN_C_2"/>
    <property type="match status" value="1"/>
</dbReference>
<dbReference type="SUPFAM" id="SSF56496">
    <property type="entry name" value="Fibrinogen C-terminal domain-like"/>
    <property type="match status" value="1"/>
</dbReference>
<dbReference type="Gene3D" id="3.90.215.10">
    <property type="entry name" value="Gamma Fibrinogen, chain A, domain 1"/>
    <property type="match status" value="1"/>
</dbReference>
<gene>
    <name evidence="3" type="ORF">MGAL_10B053762</name>
</gene>
<feature type="signal peptide" evidence="1">
    <location>
        <begin position="1"/>
        <end position="21"/>
    </location>
</feature>
<evidence type="ECO:0000313" key="3">
    <source>
        <dbReference type="EMBL" id="VDI29663.1"/>
    </source>
</evidence>
<feature type="chain" id="PRO_5032300307" description="Fibrinogen C-terminal domain-containing protein" evidence="1">
    <location>
        <begin position="22"/>
        <end position="350"/>
    </location>
</feature>
<evidence type="ECO:0000256" key="1">
    <source>
        <dbReference type="SAM" id="SignalP"/>
    </source>
</evidence>
<dbReference type="SUPFAM" id="SSF57414">
    <property type="entry name" value="Hairpin loop containing domain-like"/>
    <property type="match status" value="1"/>
</dbReference>
<keyword evidence="4" id="KW-1185">Reference proteome</keyword>
<dbReference type="SMART" id="SM00186">
    <property type="entry name" value="FBG"/>
    <property type="match status" value="1"/>
</dbReference>
<dbReference type="InterPro" id="IPR002181">
    <property type="entry name" value="Fibrinogen_a/b/g_C_dom"/>
</dbReference>
<dbReference type="EMBL" id="UYJE01004608">
    <property type="protein sequence ID" value="VDI29663.1"/>
    <property type="molecule type" value="Genomic_DNA"/>
</dbReference>
<dbReference type="InterPro" id="IPR014716">
    <property type="entry name" value="Fibrinogen_a/b/g_C_1"/>
</dbReference>
<dbReference type="InterPro" id="IPR036056">
    <property type="entry name" value="Fibrinogen-like_C"/>
</dbReference>
<evidence type="ECO:0000259" key="2">
    <source>
        <dbReference type="PROSITE" id="PS51406"/>
    </source>
</evidence>
<dbReference type="Proteomes" id="UP000596742">
    <property type="component" value="Unassembled WGS sequence"/>
</dbReference>
<dbReference type="Pfam" id="PF00147">
    <property type="entry name" value="Fibrinogen_C"/>
    <property type="match status" value="1"/>
</dbReference>
<name>A0A8B6E5Y4_MYTGA</name>
<dbReference type="GO" id="GO:0005615">
    <property type="term" value="C:extracellular space"/>
    <property type="evidence" value="ECO:0007669"/>
    <property type="project" value="TreeGrafter"/>
</dbReference>
<sequence length="350" mass="40086">MPVVNYVVVCGIFLNFDLLFCQQCTVRTLRVDPDKTESRHHGYTFISFEQIGPNTCFDDCIRRPRCLSFNYDRINRHCEINEGNRETDVVEGSHYVYVNIEQYKKVRIYDPCSTGMSCVVGEICKTMINGTGHCVKDMSPTQPITDCSRLHKEMPSGTYTIRLNQFQIINVYCDMDTDGGGWTVFQRRRDGVTNFYRGWNDYEIGFGNRNIHALTSQRQCQLRIDLVDFTGNTKYAVYSTFSIDDADSKYKLTIGGFTGTAGDSMKDNSNNTLNGVMFSTTDQDNDERSSSCVRDSKKGPWWHKSCSYSNLNGLYKSEGSNRGPYTIHWKTWHISKALKASEMKIKPSFE</sequence>
<dbReference type="AlphaFoldDB" id="A0A8B6E5Y4"/>
<dbReference type="NCBIfam" id="NF040941">
    <property type="entry name" value="GGGWT_bact"/>
    <property type="match status" value="1"/>
</dbReference>
<accession>A0A8B6E5Y4</accession>
<proteinExistence type="predicted"/>
<evidence type="ECO:0000313" key="4">
    <source>
        <dbReference type="Proteomes" id="UP000596742"/>
    </source>
</evidence>
<comment type="caution">
    <text evidence="3">The sequence shown here is derived from an EMBL/GenBank/DDBJ whole genome shotgun (WGS) entry which is preliminary data.</text>
</comment>
<feature type="domain" description="Fibrinogen C-terminal" evidence="2">
    <location>
        <begin position="138"/>
        <end position="349"/>
    </location>
</feature>
<keyword evidence="1" id="KW-0732">Signal</keyword>
<dbReference type="InterPro" id="IPR050373">
    <property type="entry name" value="Fibrinogen_C-term_domain"/>
</dbReference>
<dbReference type="InterPro" id="IPR003609">
    <property type="entry name" value="Pan_app"/>
</dbReference>
<dbReference type="PANTHER" id="PTHR19143:SF458">
    <property type="entry name" value="FIBRINOGEN C-TERMINAL DOMAIN-CONTAINING PROTEIN-RELATED"/>
    <property type="match status" value="1"/>
</dbReference>
<dbReference type="CDD" id="cd00087">
    <property type="entry name" value="FReD"/>
    <property type="match status" value="1"/>
</dbReference>
<reference evidence="3" key="1">
    <citation type="submission" date="2018-11" db="EMBL/GenBank/DDBJ databases">
        <authorList>
            <person name="Alioto T."/>
            <person name="Alioto T."/>
        </authorList>
    </citation>
    <scope>NUCLEOTIDE SEQUENCE</scope>
</reference>
<dbReference type="PANTHER" id="PTHR19143">
    <property type="entry name" value="FIBRINOGEN/TENASCIN/ANGIOPOEITIN"/>
    <property type="match status" value="1"/>
</dbReference>
<organism evidence="3 4">
    <name type="scientific">Mytilus galloprovincialis</name>
    <name type="common">Mediterranean mussel</name>
    <dbReference type="NCBI Taxonomy" id="29158"/>
    <lineage>
        <taxon>Eukaryota</taxon>
        <taxon>Metazoa</taxon>
        <taxon>Spiralia</taxon>
        <taxon>Lophotrochozoa</taxon>
        <taxon>Mollusca</taxon>
        <taxon>Bivalvia</taxon>
        <taxon>Autobranchia</taxon>
        <taxon>Pteriomorphia</taxon>
        <taxon>Mytilida</taxon>
        <taxon>Mytiloidea</taxon>
        <taxon>Mytilidae</taxon>
        <taxon>Mytilinae</taxon>
        <taxon>Mytilus</taxon>
    </lineage>
</organism>
<protein>
    <recommendedName>
        <fullName evidence="2">Fibrinogen C-terminal domain-containing protein</fullName>
    </recommendedName>
</protein>
<dbReference type="OrthoDB" id="6077340at2759"/>
<dbReference type="Pfam" id="PF00024">
    <property type="entry name" value="PAN_1"/>
    <property type="match status" value="1"/>
</dbReference>